<dbReference type="GO" id="GO:0005524">
    <property type="term" value="F:ATP binding"/>
    <property type="evidence" value="ECO:0007669"/>
    <property type="project" value="UniProtKB-UniRule"/>
</dbReference>
<proteinExistence type="inferred from homology"/>
<keyword evidence="2 5" id="KW-0547">Nucleotide-binding</keyword>
<evidence type="ECO:0000256" key="5">
    <source>
        <dbReference type="HAMAP-Rule" id="MF_02034"/>
    </source>
</evidence>
<dbReference type="EMBL" id="AP022614">
    <property type="protein sequence ID" value="BBZ46943.1"/>
    <property type="molecule type" value="Genomic_DNA"/>
</dbReference>
<evidence type="ECO:0000256" key="3">
    <source>
        <dbReference type="ARBA" id="ARBA00022840"/>
    </source>
</evidence>
<comment type="pathway">
    <text evidence="5">Amino-acid biosynthesis; ergothioneine biosynthesis.</text>
</comment>
<dbReference type="PANTHER" id="PTHR34378:SF1">
    <property type="entry name" value="GLUTAMATE--CYSTEINE LIGASE, CHLOROPLASTIC"/>
    <property type="match status" value="1"/>
</dbReference>
<dbReference type="InterPro" id="IPR035434">
    <property type="entry name" value="GCL_bact_plant"/>
</dbReference>
<name>A0A7I7Z1B6_9MYCO</name>
<dbReference type="Gene3D" id="3.30.590.20">
    <property type="match status" value="1"/>
</dbReference>
<evidence type="ECO:0000313" key="8">
    <source>
        <dbReference type="Proteomes" id="UP000467105"/>
    </source>
</evidence>
<comment type="function">
    <text evidence="5">Catalyzes the synthesis of gamma-glutamylcysteine (gamma-GC). This compound is used as substrate for the biosynthesis of the low-molecular thiol compound ergothioneine.</text>
</comment>
<evidence type="ECO:0000313" key="7">
    <source>
        <dbReference type="EMBL" id="BBZ46943.1"/>
    </source>
</evidence>
<dbReference type="HAMAP" id="MF_02034">
    <property type="entry name" value="EgtA"/>
    <property type="match status" value="1"/>
</dbReference>
<dbReference type="RefSeq" id="WP_085267119.1">
    <property type="nucleotide sequence ID" value="NZ_AP022614.1"/>
</dbReference>
<dbReference type="SUPFAM" id="SSF55931">
    <property type="entry name" value="Glutamine synthetase/guanido kinase"/>
    <property type="match status" value="1"/>
</dbReference>
<evidence type="ECO:0000256" key="2">
    <source>
        <dbReference type="ARBA" id="ARBA00022741"/>
    </source>
</evidence>
<keyword evidence="1 5" id="KW-0436">Ligase</keyword>
<dbReference type="EC" id="6.3.2.2" evidence="5"/>
<accession>A0A7I7Z1B6</accession>
<dbReference type="OrthoDB" id="9780152at2"/>
<dbReference type="GO" id="GO:0004357">
    <property type="term" value="F:glutamate-cysteine ligase activity"/>
    <property type="evidence" value="ECO:0007669"/>
    <property type="project" value="UniProtKB-UniRule"/>
</dbReference>
<dbReference type="UniPathway" id="UPA01014"/>
<evidence type="ECO:0000256" key="6">
    <source>
        <dbReference type="PIRNR" id="PIRNR017901"/>
    </source>
</evidence>
<dbReference type="InterPro" id="IPR017809">
    <property type="entry name" value="EgtA_Actinobacteria"/>
</dbReference>
<protein>
    <recommendedName>
        <fullName evidence="5">Glutamate--cysteine ligase EgtA</fullName>
        <ecNumber evidence="5">6.3.2.2</ecNumber>
    </recommendedName>
    <alternativeName>
        <fullName evidence="5">Gamma-glutamylcysteine synthase</fullName>
        <shortName evidence="5">GCS</shortName>
        <shortName evidence="5">Gamma-ECS</shortName>
    </alternativeName>
</protein>
<dbReference type="PIRSF" id="PIRSF017901">
    <property type="entry name" value="GCL"/>
    <property type="match status" value="1"/>
</dbReference>
<comment type="catalytic activity">
    <reaction evidence="4 5 6">
        <text>L-cysteine + L-glutamate + ATP = gamma-L-glutamyl-L-cysteine + ADP + phosphate + H(+)</text>
        <dbReference type="Rhea" id="RHEA:13285"/>
        <dbReference type="ChEBI" id="CHEBI:15378"/>
        <dbReference type="ChEBI" id="CHEBI:29985"/>
        <dbReference type="ChEBI" id="CHEBI:30616"/>
        <dbReference type="ChEBI" id="CHEBI:35235"/>
        <dbReference type="ChEBI" id="CHEBI:43474"/>
        <dbReference type="ChEBI" id="CHEBI:58173"/>
        <dbReference type="ChEBI" id="CHEBI:456216"/>
        <dbReference type="EC" id="6.3.2.2"/>
    </reaction>
</comment>
<keyword evidence="3 5" id="KW-0067">ATP-binding</keyword>
<dbReference type="GO" id="GO:0052699">
    <property type="term" value="P:ergothioneine biosynthetic process"/>
    <property type="evidence" value="ECO:0007669"/>
    <property type="project" value="UniProtKB-UniRule"/>
</dbReference>
<sequence length="431" mass="45490">MTFAATTRAASQLDTARPGEAELADSSAAALLIADGCLVDAPLGRVGLEMEAHCHDPADPNRRPSWDEIRAVIDAMPALPCRSAVTVEPGGAVELSGPPVDGVLAAIEAMGRDQAVLRAAFADAGLGLVFLGADPLRPPRRINPGNRYLAMEQFFATSRSGEAGASMMTSTASIQVNLDAGPQDGWAARVRLAHALGPTMIAIAANSPMLGGEFTGWVSTRQRVWGQMDSARCGPVLGASGDDPGTDWARYALKAPVMLVNNPEAVAVTQWVPFADWADGRVLLGGRKPTVSDLEYHLTTLFPPVRPRQWLEIRYLDSLPDSCWPAVVFTLVCLLDDPVAADVAAEAVEPVATAWDVAARLGLGDRRLHAAATRCVATAAEKAPAGLTEAMQRLLRRVELGRCPADDFSEQVIEHGIAAAVSRAARSQGGL</sequence>
<comment type="similarity">
    <text evidence="5 6">Belongs to the glutamate--cysteine ligase type 2 family. EgtA subfamily.</text>
</comment>
<keyword evidence="8" id="KW-1185">Reference proteome</keyword>
<dbReference type="PANTHER" id="PTHR34378">
    <property type="entry name" value="GLUTAMATE--CYSTEINE LIGASE, CHLOROPLASTIC"/>
    <property type="match status" value="1"/>
</dbReference>
<dbReference type="Proteomes" id="UP000467105">
    <property type="component" value="Chromosome"/>
</dbReference>
<gene>
    <name evidence="7" type="primary">gshA</name>
    <name evidence="5" type="synonym">egtA</name>
    <name evidence="7" type="ORF">MPRM_42240</name>
</gene>
<organism evidence="7 8">
    <name type="scientific">Mycobacterium parmense</name>
    <dbReference type="NCBI Taxonomy" id="185642"/>
    <lineage>
        <taxon>Bacteria</taxon>
        <taxon>Bacillati</taxon>
        <taxon>Actinomycetota</taxon>
        <taxon>Actinomycetes</taxon>
        <taxon>Mycobacteriales</taxon>
        <taxon>Mycobacteriaceae</taxon>
        <taxon>Mycobacterium</taxon>
        <taxon>Mycobacterium simiae complex</taxon>
    </lineage>
</organism>
<evidence type="ECO:0000256" key="1">
    <source>
        <dbReference type="ARBA" id="ARBA00022598"/>
    </source>
</evidence>
<reference evidence="7 8" key="1">
    <citation type="journal article" date="2019" name="Emerg. Microbes Infect.">
        <title>Comprehensive subspecies identification of 175 nontuberculous mycobacteria species based on 7547 genomic profiles.</title>
        <authorList>
            <person name="Matsumoto Y."/>
            <person name="Kinjo T."/>
            <person name="Motooka D."/>
            <person name="Nabeya D."/>
            <person name="Jung N."/>
            <person name="Uechi K."/>
            <person name="Horii T."/>
            <person name="Iida T."/>
            <person name="Fujita J."/>
            <person name="Nakamura S."/>
        </authorList>
    </citation>
    <scope>NUCLEOTIDE SEQUENCE [LARGE SCALE GENOMIC DNA]</scope>
    <source>
        <strain evidence="7 8">JCM 14742</strain>
    </source>
</reference>
<dbReference type="InterPro" id="IPR006336">
    <property type="entry name" value="GCS2"/>
</dbReference>
<dbReference type="InterPro" id="IPR014746">
    <property type="entry name" value="Gln_synth/guanido_kin_cat_dom"/>
</dbReference>
<dbReference type="NCBIfam" id="TIGR03444">
    <property type="entry name" value="EgtA_Cys_ligase"/>
    <property type="match status" value="1"/>
</dbReference>
<dbReference type="AlphaFoldDB" id="A0A7I7Z1B6"/>
<dbReference type="Pfam" id="PF04107">
    <property type="entry name" value="GCS2"/>
    <property type="match status" value="1"/>
</dbReference>
<dbReference type="GO" id="GO:0006750">
    <property type="term" value="P:glutathione biosynthetic process"/>
    <property type="evidence" value="ECO:0007669"/>
    <property type="project" value="UniProtKB-UniRule"/>
</dbReference>
<evidence type="ECO:0000256" key="4">
    <source>
        <dbReference type="ARBA" id="ARBA00048819"/>
    </source>
</evidence>